<keyword evidence="1" id="KW-1133">Transmembrane helix</keyword>
<name>A0AAU8HSE0_9FIRM</name>
<sequence>MDYFVTLPYLSKHLILKFQIWAVVIAAFTLVMGVTNLFSISVKKILAQDKGWHGKVALILSFIVTMVAGLWGGSNGAVFSYIFSNIYIPITSTVLALLLFFTVHAVIKSYSLHGFKAIVISLSAAATIVVNLFLVGYYPTIKEIIDRFFLLPAVRGFVIGVSLSAVVICIRTIIDGREEFLN</sequence>
<keyword evidence="1" id="KW-0472">Membrane</keyword>
<gene>
    <name evidence="2" type="ORF">PRVXH_002431</name>
</gene>
<accession>A0AAU8HSE0</accession>
<keyword evidence="1" id="KW-0812">Transmembrane</keyword>
<dbReference type="EMBL" id="CP159485">
    <property type="protein sequence ID" value="XCI28471.1"/>
    <property type="molecule type" value="Genomic_DNA"/>
</dbReference>
<feature type="transmembrane region" description="Helical" evidence="1">
    <location>
        <begin position="150"/>
        <end position="174"/>
    </location>
</feature>
<dbReference type="AlphaFoldDB" id="A0AAU8HSE0"/>
<reference evidence="2" key="2">
    <citation type="submission" date="2024-06" db="EMBL/GenBank/DDBJ databases">
        <authorList>
            <person name="Petrova K.O."/>
            <person name="Toshchakov S.V."/>
            <person name="Boltjanskaja Y.V."/>
            <person name="Kevbrin V.V."/>
        </authorList>
    </citation>
    <scope>NUCLEOTIDE SEQUENCE</scope>
    <source>
        <strain evidence="2">Z-710</strain>
    </source>
</reference>
<evidence type="ECO:0000256" key="1">
    <source>
        <dbReference type="SAM" id="Phobius"/>
    </source>
</evidence>
<feature type="transmembrane region" description="Helical" evidence="1">
    <location>
        <begin position="20"/>
        <end position="40"/>
    </location>
</feature>
<proteinExistence type="predicted"/>
<protein>
    <submittedName>
        <fullName evidence="2">Uncharacterized protein</fullName>
    </submittedName>
</protein>
<organism evidence="2">
    <name type="scientific">Proteinivorax hydrogeniformans</name>
    <dbReference type="NCBI Taxonomy" id="1826727"/>
    <lineage>
        <taxon>Bacteria</taxon>
        <taxon>Bacillati</taxon>
        <taxon>Bacillota</taxon>
        <taxon>Clostridia</taxon>
        <taxon>Eubacteriales</taxon>
        <taxon>Proteinivoracaceae</taxon>
        <taxon>Proteinivorax</taxon>
    </lineage>
</organism>
<dbReference type="RefSeq" id="WP_353893027.1">
    <property type="nucleotide sequence ID" value="NZ_CP159485.1"/>
</dbReference>
<evidence type="ECO:0000313" key="2">
    <source>
        <dbReference type="EMBL" id="XCI28471.1"/>
    </source>
</evidence>
<feature type="transmembrane region" description="Helical" evidence="1">
    <location>
        <begin position="52"/>
        <end position="74"/>
    </location>
</feature>
<feature type="transmembrane region" description="Helical" evidence="1">
    <location>
        <begin position="86"/>
        <end position="107"/>
    </location>
</feature>
<reference evidence="2" key="1">
    <citation type="journal article" date="2018" name="Antonie Van Leeuwenhoek">
        <title>Proteinivorax hydrogeniformans sp. nov., an anaerobic, haloalkaliphilic bacterium fermenting proteinaceous compounds with high hydrogen production.</title>
        <authorList>
            <person name="Boltyanskaya Y."/>
            <person name="Detkova E."/>
            <person name="Pimenov N."/>
            <person name="Kevbrin V."/>
        </authorList>
    </citation>
    <scope>NUCLEOTIDE SEQUENCE</scope>
    <source>
        <strain evidence="2">Z-710</strain>
    </source>
</reference>
<feature type="transmembrane region" description="Helical" evidence="1">
    <location>
        <begin position="119"/>
        <end position="138"/>
    </location>
</feature>